<feature type="transmembrane region" description="Helical" evidence="6">
    <location>
        <begin position="25"/>
        <end position="49"/>
    </location>
</feature>
<dbReference type="EMBL" id="JAJEQW010000019">
    <property type="protein sequence ID" value="MCC2243321.1"/>
    <property type="molecule type" value="Genomic_DNA"/>
</dbReference>
<dbReference type="Gene3D" id="2.30.42.10">
    <property type="match status" value="1"/>
</dbReference>
<protein>
    <submittedName>
        <fullName evidence="8">S41 family peptidase</fullName>
    </submittedName>
</protein>
<dbReference type="SMART" id="SM00245">
    <property type="entry name" value="TSPc"/>
    <property type="match status" value="1"/>
</dbReference>
<evidence type="ECO:0000313" key="9">
    <source>
        <dbReference type="Proteomes" id="UP001198893"/>
    </source>
</evidence>
<dbReference type="Proteomes" id="UP001198893">
    <property type="component" value="Unassembled WGS sequence"/>
</dbReference>
<keyword evidence="6" id="KW-0472">Membrane</keyword>
<dbReference type="PANTHER" id="PTHR32060">
    <property type="entry name" value="TAIL-SPECIFIC PROTEASE"/>
    <property type="match status" value="1"/>
</dbReference>
<gene>
    <name evidence="8" type="ORF">LKD47_13650</name>
</gene>
<keyword evidence="6" id="KW-1133">Transmembrane helix</keyword>
<proteinExistence type="inferred from homology"/>
<evidence type="ECO:0000256" key="1">
    <source>
        <dbReference type="ARBA" id="ARBA00009179"/>
    </source>
</evidence>
<dbReference type="SUPFAM" id="SSF50156">
    <property type="entry name" value="PDZ domain-like"/>
    <property type="match status" value="1"/>
</dbReference>
<dbReference type="InterPro" id="IPR029045">
    <property type="entry name" value="ClpP/crotonase-like_dom_sf"/>
</dbReference>
<dbReference type="InterPro" id="IPR004447">
    <property type="entry name" value="Peptidase_S41A"/>
</dbReference>
<dbReference type="CDD" id="cd07560">
    <property type="entry name" value="Peptidase_S41_CPP"/>
    <property type="match status" value="1"/>
</dbReference>
<dbReference type="AlphaFoldDB" id="A0AAW4WEZ9"/>
<evidence type="ECO:0000256" key="3">
    <source>
        <dbReference type="ARBA" id="ARBA00022801"/>
    </source>
</evidence>
<dbReference type="Pfam" id="PF22694">
    <property type="entry name" value="CtpB_N-like"/>
    <property type="match status" value="1"/>
</dbReference>
<keyword evidence="6" id="KW-0812">Transmembrane</keyword>
<accession>A0AAW4WEZ9</accession>
<comment type="caution">
    <text evidence="8">The sequence shown here is derived from an EMBL/GenBank/DDBJ whole genome shotgun (WGS) entry which is preliminary data.</text>
</comment>
<dbReference type="SMART" id="SM00228">
    <property type="entry name" value="PDZ"/>
    <property type="match status" value="1"/>
</dbReference>
<dbReference type="NCBIfam" id="TIGR00225">
    <property type="entry name" value="prc"/>
    <property type="match status" value="1"/>
</dbReference>
<dbReference type="GO" id="GO:0004175">
    <property type="term" value="F:endopeptidase activity"/>
    <property type="evidence" value="ECO:0007669"/>
    <property type="project" value="TreeGrafter"/>
</dbReference>
<dbReference type="GO" id="GO:0008236">
    <property type="term" value="F:serine-type peptidase activity"/>
    <property type="evidence" value="ECO:0007669"/>
    <property type="project" value="UniProtKB-KW"/>
</dbReference>
<keyword evidence="4 5" id="KW-0720">Serine protease</keyword>
<dbReference type="InterPro" id="IPR041489">
    <property type="entry name" value="PDZ_6"/>
</dbReference>
<evidence type="ECO:0000259" key="7">
    <source>
        <dbReference type="PROSITE" id="PS50106"/>
    </source>
</evidence>
<dbReference type="PANTHER" id="PTHR32060:SF30">
    <property type="entry name" value="CARBOXY-TERMINAL PROCESSING PROTEASE CTPA"/>
    <property type="match status" value="1"/>
</dbReference>
<sequence>MDEIREETNSAEAIRQEIKEKRRTYWRGAITGAASVMAVLLIVLLIGIYSGAVVIGGKGGTGGSQTVTASDGDLLSKDVINKLDNLADQINADYYEDVDQEDLINGMYKGLFEGIGDPYSEYYTPEEYEDIMISTHANYYGIGAGLTQDKNTMEVSVTHIYDNSPAQEAGLKEGDKIVKVDDIEATSMELSELVTNIRGEEGTTVHLVIEREGESENLEFDVSRAKVDIPTVAYKMLENNIGYIQVSEFAENTPTQFSDAITDLQGQGMEKLVIDLRDNGGGMVVSCQQMLDMILPEGTVVYTEDKYGNRQDYTSDAEHYLDMPIAVLVNGNSASASEIFAGAIRDFDYGTLIGTTTFGKGIVQNIMQLKDGSAIKLTVAKYYTPNGDNIHGTGITPDVEIEYEYTGDTEGTYDEMQDNQILKAIEVLNGEE</sequence>
<evidence type="ECO:0000256" key="6">
    <source>
        <dbReference type="SAM" id="Phobius"/>
    </source>
</evidence>
<dbReference type="GO" id="GO:0030288">
    <property type="term" value="C:outer membrane-bounded periplasmic space"/>
    <property type="evidence" value="ECO:0007669"/>
    <property type="project" value="TreeGrafter"/>
</dbReference>
<reference evidence="8" key="1">
    <citation type="submission" date="2021-10" db="EMBL/GenBank/DDBJ databases">
        <title>Anaerobic single-cell dispensing facilitates the cultivation of human gut bacteria.</title>
        <authorList>
            <person name="Afrizal A."/>
        </authorList>
    </citation>
    <scope>NUCLEOTIDE SEQUENCE</scope>
    <source>
        <strain evidence="8">CLA-AA-H204</strain>
    </source>
</reference>
<keyword evidence="2 5" id="KW-0645">Protease</keyword>
<evidence type="ECO:0000256" key="2">
    <source>
        <dbReference type="ARBA" id="ARBA00022670"/>
    </source>
</evidence>
<dbReference type="Pfam" id="PF17820">
    <property type="entry name" value="PDZ_6"/>
    <property type="match status" value="1"/>
</dbReference>
<dbReference type="InterPro" id="IPR036034">
    <property type="entry name" value="PDZ_sf"/>
</dbReference>
<dbReference type="InterPro" id="IPR005151">
    <property type="entry name" value="Tail-specific_protease"/>
</dbReference>
<comment type="similarity">
    <text evidence="1 5">Belongs to the peptidase S41A family.</text>
</comment>
<organism evidence="8 9">
    <name type="scientific">Roseburia amylophila</name>
    <dbReference type="NCBI Taxonomy" id="2981794"/>
    <lineage>
        <taxon>Bacteria</taxon>
        <taxon>Bacillati</taxon>
        <taxon>Bacillota</taxon>
        <taxon>Clostridia</taxon>
        <taxon>Lachnospirales</taxon>
        <taxon>Lachnospiraceae</taxon>
        <taxon>Roseburia</taxon>
    </lineage>
</organism>
<dbReference type="Gene3D" id="3.90.226.10">
    <property type="entry name" value="2-enoyl-CoA Hydratase, Chain A, domain 1"/>
    <property type="match status" value="1"/>
</dbReference>
<evidence type="ECO:0000256" key="5">
    <source>
        <dbReference type="RuleBase" id="RU004404"/>
    </source>
</evidence>
<dbReference type="SUPFAM" id="SSF52096">
    <property type="entry name" value="ClpP/crotonase"/>
    <property type="match status" value="1"/>
</dbReference>
<keyword evidence="3 5" id="KW-0378">Hydrolase</keyword>
<name>A0AAW4WEZ9_9FIRM</name>
<feature type="domain" description="PDZ" evidence="7">
    <location>
        <begin position="130"/>
        <end position="212"/>
    </location>
</feature>
<dbReference type="RefSeq" id="WP_227701038.1">
    <property type="nucleotide sequence ID" value="NZ_JAJEQW010000019.1"/>
</dbReference>
<dbReference type="Pfam" id="PF03572">
    <property type="entry name" value="Peptidase_S41"/>
    <property type="match status" value="1"/>
</dbReference>
<dbReference type="Gene3D" id="3.30.750.44">
    <property type="match status" value="1"/>
</dbReference>
<dbReference type="InterPro" id="IPR001478">
    <property type="entry name" value="PDZ"/>
</dbReference>
<dbReference type="GO" id="GO:0006508">
    <property type="term" value="P:proteolysis"/>
    <property type="evidence" value="ECO:0007669"/>
    <property type="project" value="UniProtKB-KW"/>
</dbReference>
<dbReference type="CDD" id="cd06782">
    <property type="entry name" value="cpPDZ_CPP-like"/>
    <property type="match status" value="1"/>
</dbReference>
<evidence type="ECO:0000256" key="4">
    <source>
        <dbReference type="ARBA" id="ARBA00022825"/>
    </source>
</evidence>
<dbReference type="GO" id="GO:0007165">
    <property type="term" value="P:signal transduction"/>
    <property type="evidence" value="ECO:0007669"/>
    <property type="project" value="TreeGrafter"/>
</dbReference>
<dbReference type="PROSITE" id="PS50106">
    <property type="entry name" value="PDZ"/>
    <property type="match status" value="1"/>
</dbReference>
<dbReference type="InterPro" id="IPR055210">
    <property type="entry name" value="CtpA/B_N"/>
</dbReference>
<evidence type="ECO:0000313" key="8">
    <source>
        <dbReference type="EMBL" id="MCC2243321.1"/>
    </source>
</evidence>